<dbReference type="Proteomes" id="UP000002588">
    <property type="component" value="Chromosome"/>
</dbReference>
<dbReference type="Pfam" id="PF09594">
    <property type="entry name" value="GT87"/>
    <property type="match status" value="1"/>
</dbReference>
<proteinExistence type="inferred from homology"/>
<sequence>MTETEHGPVGPPGGRWVRVGAGGAILFALVVFGLQTLSLQGYVGSDYKIFHWAATRFLADPAALYDAGSAASLQGYLYPPPSIAFFLPLALGSVEAVFPVFSWLAFLAAGLALAVWMRYLQRAALAPASPLLRTALLTMMLVTAPVFHARGGQVDSFVLLLCVGAVVLLAAHPRLAGALAAVGAAVKIYPALLVVFAAARRDGRAAFLAGMVTMALVLGLATLVWMPISVTQDYLALLPQLSARTIINIYNQSAQAIGMRLTVPLEEARTQFSAYPVPGWARFATQFGLVAVIGFSIWLARRRADRAYLAGLVLATIPLAAPLGWGHAYVYVLPLFCLVLGVAIERRQPVALVALALAYVALLVPGYHRFPYLGGAPDALLHVLFARNALAAAAIIGVAWCQLARVPDARRAAVVPRTLAQEWAA</sequence>
<organism evidence="9 10">
    <name type="scientific">Azoarcus sp. (strain BH72)</name>
    <dbReference type="NCBI Taxonomy" id="418699"/>
    <lineage>
        <taxon>Bacteria</taxon>
        <taxon>Pseudomonadati</taxon>
        <taxon>Pseudomonadota</taxon>
        <taxon>Betaproteobacteria</taxon>
        <taxon>Rhodocyclales</taxon>
        <taxon>Zoogloeaceae</taxon>
        <taxon>Azoarcus</taxon>
    </lineage>
</organism>
<evidence type="ECO:0000256" key="5">
    <source>
        <dbReference type="ARBA" id="ARBA00022989"/>
    </source>
</evidence>
<keyword evidence="3" id="KW-0808">Transferase</keyword>
<keyword evidence="5 8" id="KW-1133">Transmembrane helix</keyword>
<protein>
    <submittedName>
        <fullName evidence="9">Hypothetical membrane protein</fullName>
    </submittedName>
</protein>
<comment type="similarity">
    <text evidence="7">Belongs to the glycosyltransferase 87 family.</text>
</comment>
<comment type="subcellular location">
    <subcellularLocation>
        <location evidence="1">Cell membrane</location>
        <topology evidence="1">Multi-pass membrane protein</topology>
    </subcellularLocation>
</comment>
<keyword evidence="6 8" id="KW-0472">Membrane</keyword>
<dbReference type="InterPro" id="IPR018584">
    <property type="entry name" value="GT87"/>
</dbReference>
<feature type="transmembrane region" description="Helical" evidence="8">
    <location>
        <begin position="329"/>
        <end position="345"/>
    </location>
</feature>
<feature type="transmembrane region" description="Helical" evidence="8">
    <location>
        <begin position="154"/>
        <end position="172"/>
    </location>
</feature>
<dbReference type="GO" id="GO:0016758">
    <property type="term" value="F:hexosyltransferase activity"/>
    <property type="evidence" value="ECO:0007669"/>
    <property type="project" value="InterPro"/>
</dbReference>
<feature type="transmembrane region" description="Helical" evidence="8">
    <location>
        <begin position="96"/>
        <end position="119"/>
    </location>
</feature>
<feature type="transmembrane region" description="Helical" evidence="8">
    <location>
        <begin position="206"/>
        <end position="228"/>
    </location>
</feature>
<feature type="transmembrane region" description="Helical" evidence="8">
    <location>
        <begin position="16"/>
        <end position="34"/>
    </location>
</feature>
<dbReference type="AlphaFoldDB" id="A1K2E7"/>
<dbReference type="HOGENOM" id="CLU_645045_0_0_4"/>
<dbReference type="GO" id="GO:0005886">
    <property type="term" value="C:plasma membrane"/>
    <property type="evidence" value="ECO:0007669"/>
    <property type="project" value="UniProtKB-SubCell"/>
</dbReference>
<evidence type="ECO:0000256" key="4">
    <source>
        <dbReference type="ARBA" id="ARBA00022692"/>
    </source>
</evidence>
<feature type="transmembrane region" description="Helical" evidence="8">
    <location>
        <begin position="307"/>
        <end position="323"/>
    </location>
</feature>
<dbReference type="EMBL" id="AM406670">
    <property type="protein sequence ID" value="CAL93002.1"/>
    <property type="molecule type" value="Genomic_DNA"/>
</dbReference>
<evidence type="ECO:0000313" key="10">
    <source>
        <dbReference type="Proteomes" id="UP000002588"/>
    </source>
</evidence>
<keyword evidence="10" id="KW-1185">Reference proteome</keyword>
<dbReference type="RefSeq" id="WP_011764120.1">
    <property type="nucleotide sequence ID" value="NC_008702.1"/>
</dbReference>
<reference evidence="9 10" key="1">
    <citation type="journal article" date="2006" name="Nat. Biotechnol.">
        <title>Complete genome of the mutualistic, N2-fixing grass endophyte Azoarcus sp. strain BH72.</title>
        <authorList>
            <person name="Krause A."/>
            <person name="Ramakumar A."/>
            <person name="Bartels D."/>
            <person name="Battistoni F."/>
            <person name="Bekel T."/>
            <person name="Boch J."/>
            <person name="Boehm M."/>
            <person name="Friedrich F."/>
            <person name="Hurek T."/>
            <person name="Krause L."/>
            <person name="Linke B."/>
            <person name="McHardy A.C."/>
            <person name="Sarkar A."/>
            <person name="Schneiker S."/>
            <person name="Syed A.A."/>
            <person name="Thauer R."/>
            <person name="Vorhoelter F.-J."/>
            <person name="Weidner S."/>
            <person name="Puehler A."/>
            <person name="Reinhold-Hurek B."/>
            <person name="Kaiser O."/>
            <person name="Goesmann A."/>
        </authorList>
    </citation>
    <scope>NUCLEOTIDE SEQUENCE [LARGE SCALE GENOMIC DNA]</scope>
    <source>
        <strain evidence="9 10">BH72</strain>
    </source>
</reference>
<feature type="transmembrane region" description="Helical" evidence="8">
    <location>
        <begin position="379"/>
        <end position="401"/>
    </location>
</feature>
<feature type="transmembrane region" description="Helical" evidence="8">
    <location>
        <begin position="280"/>
        <end position="300"/>
    </location>
</feature>
<evidence type="ECO:0000256" key="3">
    <source>
        <dbReference type="ARBA" id="ARBA00022679"/>
    </source>
</evidence>
<accession>A1K2E7</accession>
<evidence type="ECO:0000256" key="6">
    <source>
        <dbReference type="ARBA" id="ARBA00023136"/>
    </source>
</evidence>
<keyword evidence="4 8" id="KW-0812">Transmembrane</keyword>
<keyword evidence="2" id="KW-1003">Cell membrane</keyword>
<evidence type="ECO:0000256" key="2">
    <source>
        <dbReference type="ARBA" id="ARBA00022475"/>
    </source>
</evidence>
<evidence type="ECO:0000256" key="7">
    <source>
        <dbReference type="ARBA" id="ARBA00024033"/>
    </source>
</evidence>
<evidence type="ECO:0000256" key="1">
    <source>
        <dbReference type="ARBA" id="ARBA00004651"/>
    </source>
</evidence>
<evidence type="ECO:0000313" key="9">
    <source>
        <dbReference type="EMBL" id="CAL93002.1"/>
    </source>
</evidence>
<gene>
    <name evidence="9" type="ordered locus">azo0385</name>
</gene>
<feature type="transmembrane region" description="Helical" evidence="8">
    <location>
        <begin position="178"/>
        <end position="199"/>
    </location>
</feature>
<dbReference type="KEGG" id="azo:azo0385"/>
<dbReference type="STRING" id="62928.azo0385"/>
<feature type="transmembrane region" description="Helical" evidence="8">
    <location>
        <begin position="350"/>
        <end position="367"/>
    </location>
</feature>
<evidence type="ECO:0000256" key="8">
    <source>
        <dbReference type="SAM" id="Phobius"/>
    </source>
</evidence>
<name>A1K2E7_AZOSB</name>